<reference evidence="2 3" key="1">
    <citation type="submission" date="2020-08" db="EMBL/GenBank/DDBJ databases">
        <title>Genomic Encyclopedia of Type Strains, Phase III (KMG-III): the genomes of soil and plant-associated and newly described type strains.</title>
        <authorList>
            <person name="Whitman W."/>
        </authorList>
    </citation>
    <scope>NUCLEOTIDE SEQUENCE [LARGE SCALE GENOMIC DNA]</scope>
    <source>
        <strain evidence="2 3">CECT 3287</strain>
    </source>
</reference>
<dbReference type="InterPro" id="IPR012312">
    <property type="entry name" value="Hemerythrin-like"/>
</dbReference>
<evidence type="ECO:0000313" key="3">
    <source>
        <dbReference type="Proteomes" id="UP000590749"/>
    </source>
</evidence>
<dbReference type="EMBL" id="JACHXF010000008">
    <property type="protein sequence ID" value="MBB3096302.1"/>
    <property type="molecule type" value="Genomic_DNA"/>
</dbReference>
<accession>A0A7W5AHA8</accession>
<protein>
    <recommendedName>
        <fullName evidence="1">Hemerythrin-like domain-containing protein</fullName>
    </recommendedName>
</protein>
<comment type="caution">
    <text evidence="2">The sequence shown here is derived from an EMBL/GenBank/DDBJ whole genome shotgun (WGS) entry which is preliminary data.</text>
</comment>
<gene>
    <name evidence="2" type="ORF">FHR83_003972</name>
</gene>
<dbReference type="RefSeq" id="WP_183221767.1">
    <property type="nucleotide sequence ID" value="NZ_BMPW01000007.1"/>
</dbReference>
<sequence length="145" mass="16230">MSYSDVIDLLMEQHDEIRRLCAGVERSRGPERAQRFAELARLVHLHERGARTVVHPATRNGTGSAVGVARMLEGEAIERSVTTLHDLGTGHLDFENGFAALYRAILDHATREELDEFPILRVQVPVQRLHMMAGELHDVQVMDAA</sequence>
<dbReference type="Pfam" id="PF01814">
    <property type="entry name" value="Hemerythrin"/>
    <property type="match status" value="1"/>
</dbReference>
<evidence type="ECO:0000313" key="2">
    <source>
        <dbReference type="EMBL" id="MBB3096302.1"/>
    </source>
</evidence>
<feature type="domain" description="Hemerythrin-like" evidence="1">
    <location>
        <begin position="6"/>
        <end position="120"/>
    </location>
</feature>
<keyword evidence="3" id="KW-1185">Reference proteome</keyword>
<proteinExistence type="predicted"/>
<evidence type="ECO:0000259" key="1">
    <source>
        <dbReference type="Pfam" id="PF01814"/>
    </source>
</evidence>
<dbReference type="AlphaFoldDB" id="A0A7W5AHA8"/>
<name>A0A7W5AHA8_9ACTN</name>
<organism evidence="2 3">
    <name type="scientific">Actinoplanes campanulatus</name>
    <dbReference type="NCBI Taxonomy" id="113559"/>
    <lineage>
        <taxon>Bacteria</taxon>
        <taxon>Bacillati</taxon>
        <taxon>Actinomycetota</taxon>
        <taxon>Actinomycetes</taxon>
        <taxon>Micromonosporales</taxon>
        <taxon>Micromonosporaceae</taxon>
        <taxon>Actinoplanes</taxon>
    </lineage>
</organism>
<dbReference type="Proteomes" id="UP000590749">
    <property type="component" value="Unassembled WGS sequence"/>
</dbReference>